<dbReference type="PANTHER" id="PTHR32179">
    <property type="entry name" value="NICOTINATE-NUCLEOTIDE PYROPHOSPHORYLASE [CARBOXYLATING]"/>
    <property type="match status" value="1"/>
</dbReference>
<dbReference type="NCBIfam" id="TIGR00078">
    <property type="entry name" value="nadC"/>
    <property type="match status" value="1"/>
</dbReference>
<dbReference type="Gene3D" id="3.20.20.70">
    <property type="entry name" value="Aldolase class I"/>
    <property type="match status" value="1"/>
</dbReference>
<dbReference type="EMBL" id="CP144373">
    <property type="protein sequence ID" value="XCH47504.1"/>
    <property type="molecule type" value="Genomic_DNA"/>
</dbReference>
<name>A0AAU8GYK3_9BACT</name>
<evidence type="ECO:0000256" key="7">
    <source>
        <dbReference type="ARBA" id="ARBA00022676"/>
    </source>
</evidence>
<dbReference type="AlphaFoldDB" id="A0AAU8GYK3"/>
<evidence type="ECO:0000256" key="8">
    <source>
        <dbReference type="ARBA" id="ARBA00022679"/>
    </source>
</evidence>
<dbReference type="GO" id="GO:0034213">
    <property type="term" value="P:quinolinate catabolic process"/>
    <property type="evidence" value="ECO:0007669"/>
    <property type="project" value="TreeGrafter"/>
</dbReference>
<reference evidence="15" key="1">
    <citation type="submission" date="2024-01" db="EMBL/GenBank/DDBJ databases">
        <title>The first autotrophic representatives of the genus Thermodesulfovibrio.</title>
        <authorList>
            <person name="Maltseva A.I."/>
            <person name="Elcheninov A.G."/>
            <person name="Kublanov I.V."/>
            <person name="Lebedinsky A.V."/>
            <person name="Frolov E.N."/>
        </authorList>
    </citation>
    <scope>NUCLEOTIDE SEQUENCE</scope>
    <source>
        <strain evidence="15">3907-1M</strain>
    </source>
</reference>
<dbReference type="PIRSF" id="PIRSF006250">
    <property type="entry name" value="NadC_ModD"/>
    <property type="match status" value="1"/>
</dbReference>
<evidence type="ECO:0000256" key="3">
    <source>
        <dbReference type="ARBA" id="ARBA00009400"/>
    </source>
</evidence>
<evidence type="ECO:0000256" key="11">
    <source>
        <dbReference type="ARBA" id="ARBA00069173"/>
    </source>
</evidence>
<evidence type="ECO:0000256" key="4">
    <source>
        <dbReference type="ARBA" id="ARBA00011218"/>
    </source>
</evidence>
<evidence type="ECO:0000313" key="15">
    <source>
        <dbReference type="EMBL" id="XCH47504.1"/>
    </source>
</evidence>
<dbReference type="RefSeq" id="WP_353685027.1">
    <property type="nucleotide sequence ID" value="NZ_CP144373.1"/>
</dbReference>
<dbReference type="Pfam" id="PF01729">
    <property type="entry name" value="QRPTase_C"/>
    <property type="match status" value="1"/>
</dbReference>
<keyword evidence="7 12" id="KW-0328">Glycosyltransferase</keyword>
<feature type="domain" description="Quinolinate phosphoribosyl transferase N-terminal" evidence="14">
    <location>
        <begin position="22"/>
        <end position="114"/>
    </location>
</feature>
<dbReference type="InterPro" id="IPR002638">
    <property type="entry name" value="Quinolinate_PRibosylTrfase_C"/>
</dbReference>
<dbReference type="InterPro" id="IPR004393">
    <property type="entry name" value="NadC"/>
</dbReference>
<evidence type="ECO:0000256" key="1">
    <source>
        <dbReference type="ARBA" id="ARBA00003237"/>
    </source>
</evidence>
<feature type="domain" description="Quinolinate phosphoribosyl transferase C-terminal" evidence="13">
    <location>
        <begin position="116"/>
        <end position="280"/>
    </location>
</feature>
<dbReference type="PANTHER" id="PTHR32179:SF3">
    <property type="entry name" value="NICOTINATE-NUCLEOTIDE PYROPHOSPHORYLASE [CARBOXYLATING]"/>
    <property type="match status" value="1"/>
</dbReference>
<comment type="similarity">
    <text evidence="3 12">Belongs to the NadC/ModD family.</text>
</comment>
<keyword evidence="6" id="KW-0662">Pyridine nucleotide biosynthesis</keyword>
<dbReference type="InterPro" id="IPR036068">
    <property type="entry name" value="Nicotinate_pribotase-like_C"/>
</dbReference>
<evidence type="ECO:0000256" key="9">
    <source>
        <dbReference type="ARBA" id="ARBA00033102"/>
    </source>
</evidence>
<dbReference type="EC" id="2.4.2.19" evidence="5"/>
<gene>
    <name evidence="15" type="primary">nadC</name>
    <name evidence="15" type="ORF">V4D30_04315</name>
</gene>
<comment type="pathway">
    <text evidence="2">Cofactor biosynthesis; NAD(+) biosynthesis; nicotinate D-ribonucleotide from quinolinate: step 1/1.</text>
</comment>
<dbReference type="GO" id="GO:0004514">
    <property type="term" value="F:nicotinate-nucleotide diphosphorylase (carboxylating) activity"/>
    <property type="evidence" value="ECO:0007669"/>
    <property type="project" value="UniProtKB-EC"/>
</dbReference>
<evidence type="ECO:0000259" key="14">
    <source>
        <dbReference type="Pfam" id="PF02749"/>
    </source>
</evidence>
<dbReference type="InterPro" id="IPR037128">
    <property type="entry name" value="Quinolinate_PRibosylTase_N_sf"/>
</dbReference>
<comment type="catalytic activity">
    <reaction evidence="10">
        <text>nicotinate beta-D-ribonucleotide + CO2 + diphosphate = quinolinate + 5-phospho-alpha-D-ribose 1-diphosphate + 2 H(+)</text>
        <dbReference type="Rhea" id="RHEA:12733"/>
        <dbReference type="ChEBI" id="CHEBI:15378"/>
        <dbReference type="ChEBI" id="CHEBI:16526"/>
        <dbReference type="ChEBI" id="CHEBI:29959"/>
        <dbReference type="ChEBI" id="CHEBI:33019"/>
        <dbReference type="ChEBI" id="CHEBI:57502"/>
        <dbReference type="ChEBI" id="CHEBI:58017"/>
        <dbReference type="EC" id="2.4.2.19"/>
    </reaction>
</comment>
<dbReference type="SUPFAM" id="SSF51690">
    <property type="entry name" value="Nicotinate/Quinolinate PRTase C-terminal domain-like"/>
    <property type="match status" value="1"/>
</dbReference>
<evidence type="ECO:0000256" key="12">
    <source>
        <dbReference type="PIRNR" id="PIRNR006250"/>
    </source>
</evidence>
<dbReference type="InterPro" id="IPR027277">
    <property type="entry name" value="NadC/ModD"/>
</dbReference>
<dbReference type="Pfam" id="PF02749">
    <property type="entry name" value="QRPTase_N"/>
    <property type="match status" value="1"/>
</dbReference>
<evidence type="ECO:0000256" key="5">
    <source>
        <dbReference type="ARBA" id="ARBA00011944"/>
    </source>
</evidence>
<evidence type="ECO:0000256" key="2">
    <source>
        <dbReference type="ARBA" id="ARBA00004893"/>
    </source>
</evidence>
<dbReference type="KEGG" id="taut:V4D30_04315"/>
<dbReference type="Gene3D" id="3.90.1170.20">
    <property type="entry name" value="Quinolinate phosphoribosyl transferase, N-terminal domain"/>
    <property type="match status" value="1"/>
</dbReference>
<dbReference type="InterPro" id="IPR022412">
    <property type="entry name" value="Quinolinate_PRibosylTrfase_N"/>
</dbReference>
<dbReference type="GO" id="GO:0009435">
    <property type="term" value="P:NAD+ biosynthetic process"/>
    <property type="evidence" value="ECO:0007669"/>
    <property type="project" value="InterPro"/>
</dbReference>
<dbReference type="InterPro" id="IPR013785">
    <property type="entry name" value="Aldolase_TIM"/>
</dbReference>
<accession>A0AAU8GYK3</accession>
<proteinExistence type="inferred from homology"/>
<evidence type="ECO:0000256" key="6">
    <source>
        <dbReference type="ARBA" id="ARBA00022642"/>
    </source>
</evidence>
<protein>
    <recommendedName>
        <fullName evidence="11">Probable nicotinate-nucleotide pyrophosphorylase [carboxylating]</fullName>
        <ecNumber evidence="5">2.4.2.19</ecNumber>
    </recommendedName>
    <alternativeName>
        <fullName evidence="9">Quinolinate phosphoribosyltransferase [decarboxylating]</fullName>
    </alternativeName>
</protein>
<dbReference type="CDD" id="cd01572">
    <property type="entry name" value="QPRTase"/>
    <property type="match status" value="1"/>
</dbReference>
<dbReference type="SUPFAM" id="SSF54675">
    <property type="entry name" value="Nicotinate/Quinolinate PRTase N-terminal domain-like"/>
    <property type="match status" value="1"/>
</dbReference>
<keyword evidence="8 12" id="KW-0808">Transferase</keyword>
<dbReference type="FunFam" id="3.20.20.70:FF:000030">
    <property type="entry name" value="Nicotinate-nucleotide pyrophosphorylase, carboxylating"/>
    <property type="match status" value="1"/>
</dbReference>
<evidence type="ECO:0000256" key="10">
    <source>
        <dbReference type="ARBA" id="ARBA00047445"/>
    </source>
</evidence>
<organism evidence="15">
    <name type="scientific">Thermodesulfovibrio autotrophicus</name>
    <dbReference type="NCBI Taxonomy" id="3118333"/>
    <lineage>
        <taxon>Bacteria</taxon>
        <taxon>Pseudomonadati</taxon>
        <taxon>Nitrospirota</taxon>
        <taxon>Thermodesulfovibrionia</taxon>
        <taxon>Thermodesulfovibrionales</taxon>
        <taxon>Thermodesulfovibrionaceae</taxon>
        <taxon>Thermodesulfovibrio</taxon>
    </lineage>
</organism>
<comment type="function">
    <text evidence="1">Involved in the catabolism of quinolinic acid (QA).</text>
</comment>
<comment type="subunit">
    <text evidence="4">Hexamer formed by 3 homodimers.</text>
</comment>
<dbReference type="GO" id="GO:0005737">
    <property type="term" value="C:cytoplasm"/>
    <property type="evidence" value="ECO:0007669"/>
    <property type="project" value="TreeGrafter"/>
</dbReference>
<sequence length="285" mass="31342">MYSSLIDEVFRIAILEDIGKGDITSEVIVPEQCNAIAHIICKENLILAGIPFVKRFFSILSSSFSIQPDSLCFEEHYRDGDFIEKGDTIATLKGNARLLLAGERTVLNLLQRLSGIATLTGEFVKKVKDLPVKILDTRKTTPGLRFMEKYAVRIAGGHNHRFALYDAVLIKDNHIKIAGSVAEAVLRAKKSCIYQKIEVEVKTIEELEEAVNAGADIVMLDNMEIETMKKAVSIAKGRVLIEASGGVNLENVREIALTGVDFISAGALTHSARAVDISMKIREVL</sequence>
<evidence type="ECO:0000259" key="13">
    <source>
        <dbReference type="Pfam" id="PF01729"/>
    </source>
</evidence>
<dbReference type="FunFam" id="3.90.1170.20:FF:000001">
    <property type="entry name" value="Nicotinate-nucleotide diphosphorylase (Carboxylating)"/>
    <property type="match status" value="1"/>
</dbReference>